<dbReference type="GO" id="GO:0015074">
    <property type="term" value="P:DNA integration"/>
    <property type="evidence" value="ECO:0007669"/>
    <property type="project" value="InterPro"/>
</dbReference>
<evidence type="ECO:0000313" key="1">
    <source>
        <dbReference type="EMBL" id="UUO00132.1"/>
    </source>
</evidence>
<reference evidence="1" key="1">
    <citation type="submission" date="2022-02" db="EMBL/GenBank/DDBJ databases">
        <title>Characterization of Tn125 harboring carbapenem-resistant Acinetobacter bereziniae clinical isolates.</title>
        <authorList>
            <person name="Wong N.-K."/>
            <person name="Pan Q."/>
        </authorList>
    </citation>
    <scope>NUCLEOTIDE SEQUENCE</scope>
    <source>
        <strain evidence="1">GD03393</strain>
        <plasmid evidence="1">unnamed</plasmid>
    </source>
</reference>
<accession>A0A7T4PAX9</accession>
<dbReference type="GO" id="GO:0003677">
    <property type="term" value="F:DNA binding"/>
    <property type="evidence" value="ECO:0007669"/>
    <property type="project" value="InterPro"/>
</dbReference>
<sequence length="1271" mass="149096">MTKHDVIATYICEQVELTFQQMLQSIAGRKRSTTDIDKGLEKIWLDFQSALKKFLKNHKLSTATLRAPYLQQSEAYFFQLKEDYLSETQEAYPIKIMSLIYENIKQQVEADFNNKMSEVIKKNQGNTLEIDSEIEKIWVDCQEEIKAFLKERKIATVALRAPYLQWAEDCLIKRKEAYESASEDAYLIKIPSTIYHQIAQQVAFTFQQMKEAIAVQKDSQQEVDDQIARIWANFAKGLETFLRNKDFTTRAKRKPYIKHSEASFLACLEQYQNEEHQPYPIKLRPTTLFSDPPPRQILSTEARLRLGQQHFHIARGLKAYWRSETLQMPTAQQCLGHLYLSLIYCSGCSDLTQLVAIGNRLLEEEKEKEKMCHPLSGYSTLYRSDYKKITNPLVLSYCMPHRYYGNEIKDKKIYQWRHVWFNPYAQLFLHILKQQAEDLKPQHPRKVLEAILSVFENLKKQLKVSEQIAALKKILRSEDQDLIEITALKPFQHVNLALEIHPDLSLDMCLSEVLQNHLKTVSLTAEDQGVAWFNTLKSTNDLVKVEYGILPLETETAKPVVITAHQQLNELPFELDFFEQERAPAGKNKQSQRQRHQQQFKQWRNIQTRLSVKKAALAGDNYKECNLIEAQLRLLSWIFYLRKEEKENGKKLKLSSIKRYLSSFAKDYFFHIYMYDNDLEQMNVEHYEQLYASILNGIDERAETQREYTDTRTQGRAQYAFGRLKDFHAFCQKEYPENVPAVSSFDHSDFQRIQFCQAKLISPQLFIQLKKTVIQKIEACSTQKEKVHLQLLLLMYILAYRLGCRLNEIRGLTLGEIICPQLLWKDDPGNQTVAIRITLKNNVYRRLKSQNAQRQLDLNAVLLDDELQAVKSYLLHCFQQPNNKKANEQLVFEIGGEILSELYISKMTRLLFDEVIKPDHGYTFHSFRHSAATHLAIAWLGSKEMVMTYTDYSWQQAKSMRKHLFGEQAIRHEAVIQHKWRLLADWMGHSSIEQTASHYLHTLDLLAIDRIYNTPCVVHPAVLNRHYDREETEAVDLNRDSQHRKCFEREQPVLGIDQKVQPYLMPKMQFELKPLSYKVIYTYLNTYQDAEIQAPHIVDNLDIWVKRALWLAVKWQVPSFSKLGWNLDNAASIEKKYLSDLYDKQIKTKLKPKSLQLFIALKDLLKEKVLSALAVLIQHGKLRRNQFCFQCRFDAQQKPKMDWEMQDFIEGMQLLLPEDVQLQYDNYPVDLTQKSREIHVYFIDQQSNKNITLSLAFDLLLEAVQHPSLWE</sequence>
<dbReference type="AlphaFoldDB" id="A0A7T4PAX9"/>
<dbReference type="Proteomes" id="UP000644140">
    <property type="component" value="Plasmid unnamed"/>
</dbReference>
<geneLocation type="plasmid" evidence="1 2">
    <name>unnamed</name>
</geneLocation>
<name>A0A7T4PAX9_ACIBZ</name>
<proteinExistence type="predicted"/>
<dbReference type="InterPro" id="IPR013762">
    <property type="entry name" value="Integrase-like_cat_sf"/>
</dbReference>
<organism evidence="1 2">
    <name type="scientific">Acinetobacter bereziniae</name>
    <name type="common">Acinetobacter genomosp. 10</name>
    <dbReference type="NCBI Taxonomy" id="106648"/>
    <lineage>
        <taxon>Bacteria</taxon>
        <taxon>Pseudomonadati</taxon>
        <taxon>Pseudomonadota</taxon>
        <taxon>Gammaproteobacteria</taxon>
        <taxon>Moraxellales</taxon>
        <taxon>Moraxellaceae</taxon>
        <taxon>Acinetobacter</taxon>
    </lineage>
</organism>
<dbReference type="GO" id="GO:0006310">
    <property type="term" value="P:DNA recombination"/>
    <property type="evidence" value="ECO:0007669"/>
    <property type="project" value="InterPro"/>
</dbReference>
<protein>
    <submittedName>
        <fullName evidence="1">Site-specific integrase</fullName>
    </submittedName>
</protein>
<gene>
    <name evidence="1" type="ORF">I9054_022850</name>
</gene>
<dbReference type="InterPro" id="IPR002104">
    <property type="entry name" value="Integrase_catalytic"/>
</dbReference>
<dbReference type="SUPFAM" id="SSF56349">
    <property type="entry name" value="DNA breaking-rejoining enzymes"/>
    <property type="match status" value="1"/>
</dbReference>
<dbReference type="EMBL" id="CP092086">
    <property type="protein sequence ID" value="UUO00132.1"/>
    <property type="molecule type" value="Genomic_DNA"/>
</dbReference>
<evidence type="ECO:0000313" key="2">
    <source>
        <dbReference type="Proteomes" id="UP000644140"/>
    </source>
</evidence>
<dbReference type="InterPro" id="IPR011010">
    <property type="entry name" value="DNA_brk_join_enz"/>
</dbReference>
<dbReference type="PROSITE" id="PS51898">
    <property type="entry name" value="TYR_RECOMBINASE"/>
    <property type="match status" value="1"/>
</dbReference>
<dbReference type="RefSeq" id="WP_169025134.1">
    <property type="nucleotide sequence ID" value="NZ_CAXNZU010000050.1"/>
</dbReference>
<keyword evidence="1" id="KW-0614">Plasmid</keyword>
<dbReference type="Gene3D" id="1.10.443.10">
    <property type="entry name" value="Intergrase catalytic core"/>
    <property type="match status" value="1"/>
</dbReference>